<sequence>MGGLREVAAPFVALGPSGVAVRDRLKRLSVEDERVLRLIGDLLGTLASLDLKARCAAGLVHDTGQWAERKRTLTQGSSSRWAGSITKGTHDQWALARRGQFAHVQSLEAGVRTIAHRLSLPIGEKGGKRAPGGYRSRQEWHAKARRVHVLEDRLQAARADREAGVVRVVRGGKGLLNTRHHLRAAGLTEEQWRTRWQAVRRFLQADGESGKRFGNETIRVTPDGEVSLKLPAPLAHLANAPHGRYVLAARVAFAHRGEQWRDRVTANRAIAYRIHEDTSCGRWYLTASWTVPPVKTVPLAAARTNGLVGIDTNADHLAAWRLDTHGNPVGEPLRFGFDLSGPAPHRDAQVRHALIRLLHWAKRHGLAIAIENLDLTAEKTREKHGRRKKFRNLISGMPVSRLRARLVSMAAELGITVIAVDPAYTSKWGAQHWQKPLTSTNRTTTRHDAAAVAIGRRALGHPIRRRTAPPPHDQSDRVGHRTVQARPGAPRREEPRPRIPGPRTRSMRAGCGANAADQCAQHRSGHATEHDSWQQDSLPLSLQERSTTRPMTGAPASPPISPSPTPAPTPSTAGPSPTLTRATRSWSTAGTAAGRSPAGPSPSPTPGTSEDRGRGQCHHRRPVHLQRHQRRPTSFAVNGVACPGAHQPPIAVLSSPSPGAVFTSGGTVPMTATAAAADGATISKVEFYSDTKLLGTDTTSPYALDYQDVPAGDYSLYAKAYECRRGWTWRRRPGCSA</sequence>
<dbReference type="InterPro" id="IPR013783">
    <property type="entry name" value="Ig-like_fold"/>
</dbReference>
<dbReference type="Proteomes" id="UP000008703">
    <property type="component" value="Chromosome"/>
</dbReference>
<dbReference type="HOGENOM" id="CLU_022425_0_0_11"/>
<dbReference type="GO" id="GO:0003677">
    <property type="term" value="F:DNA binding"/>
    <property type="evidence" value="ECO:0007669"/>
    <property type="project" value="UniProtKB-KW"/>
</dbReference>
<feature type="compositionally biased region" description="Polar residues" evidence="2">
    <location>
        <begin position="534"/>
        <end position="550"/>
    </location>
</feature>
<evidence type="ECO:0000313" key="3">
    <source>
        <dbReference type="EMBL" id="AEM87453.1"/>
    </source>
</evidence>
<dbReference type="InterPro" id="IPR010095">
    <property type="entry name" value="Cas12f1-like_TNB"/>
</dbReference>
<feature type="compositionally biased region" description="Basic residues" evidence="2">
    <location>
        <begin position="458"/>
        <end position="467"/>
    </location>
</feature>
<evidence type="ECO:0000256" key="2">
    <source>
        <dbReference type="SAM" id="MobiDB-lite"/>
    </source>
</evidence>
<evidence type="ECO:0000256" key="1">
    <source>
        <dbReference type="ARBA" id="ARBA00023125"/>
    </source>
</evidence>
<dbReference type="Pfam" id="PF17957">
    <property type="entry name" value="Big_7"/>
    <property type="match status" value="1"/>
</dbReference>
<feature type="compositionally biased region" description="Low complexity" evidence="2">
    <location>
        <begin position="587"/>
        <end position="598"/>
    </location>
</feature>
<dbReference type="AlphaFoldDB" id="G2P8Z9"/>
<organism evidence="3 4">
    <name type="scientific">Streptomyces violaceusniger (strain Tu 4113)</name>
    <dbReference type="NCBI Taxonomy" id="653045"/>
    <lineage>
        <taxon>Bacteria</taxon>
        <taxon>Bacillati</taxon>
        <taxon>Actinomycetota</taxon>
        <taxon>Actinomycetes</taxon>
        <taxon>Kitasatosporales</taxon>
        <taxon>Streptomycetaceae</taxon>
        <taxon>Streptomyces</taxon>
        <taxon>Streptomyces violaceusniger group</taxon>
    </lineage>
</organism>
<dbReference type="GO" id="GO:0005975">
    <property type="term" value="P:carbohydrate metabolic process"/>
    <property type="evidence" value="ECO:0007669"/>
    <property type="project" value="UniProtKB-ARBA"/>
</dbReference>
<dbReference type="eggNOG" id="COG0675">
    <property type="taxonomic scope" value="Bacteria"/>
</dbReference>
<dbReference type="NCBIfam" id="TIGR01766">
    <property type="entry name" value="IS200/IS605 family accessory protein TnpB-like domain"/>
    <property type="match status" value="1"/>
</dbReference>
<feature type="compositionally biased region" description="Pro residues" evidence="2">
    <location>
        <begin position="556"/>
        <end position="569"/>
    </location>
</feature>
<protein>
    <submittedName>
        <fullName evidence="3">Transposase, IS605 OrfB family</fullName>
    </submittedName>
</protein>
<dbReference type="EMBL" id="CP002994">
    <property type="protein sequence ID" value="AEM87453.1"/>
    <property type="molecule type" value="Genomic_DNA"/>
</dbReference>
<gene>
    <name evidence="3" type="ORF">Strvi_8130</name>
</gene>
<feature type="compositionally biased region" description="Basic residues" evidence="2">
    <location>
        <begin position="615"/>
        <end position="631"/>
    </location>
</feature>
<proteinExistence type="predicted"/>
<keyword evidence="4" id="KW-1185">Reference proteome</keyword>
<accession>G2P8Z9</accession>
<dbReference type="Gene3D" id="2.60.40.10">
    <property type="entry name" value="Immunoglobulins"/>
    <property type="match status" value="1"/>
</dbReference>
<reference evidence="3" key="1">
    <citation type="submission" date="2011-08" db="EMBL/GenBank/DDBJ databases">
        <title>Complete sequence of chromosome of Streptomyces violaceusniger Tu 4113.</title>
        <authorList>
            <consortium name="US DOE Joint Genome Institute"/>
            <person name="Lucas S."/>
            <person name="Han J."/>
            <person name="Lapidus A."/>
            <person name="Cheng J.-F."/>
            <person name="Goodwin L."/>
            <person name="Pitluck S."/>
            <person name="Peters L."/>
            <person name="Ivanova N."/>
            <person name="Daligault H."/>
            <person name="Detter J.C."/>
            <person name="Han C."/>
            <person name="Tapia R."/>
            <person name="Land M."/>
            <person name="Hauser L."/>
            <person name="Kyrpides N."/>
            <person name="Ivanova N."/>
            <person name="Pagani I."/>
            <person name="Hagen A."/>
            <person name="Katz L."/>
            <person name="Fiedler H.-P."/>
            <person name="Keasling J."/>
            <person name="Fortman J."/>
            <person name="Woyke T."/>
        </authorList>
    </citation>
    <scope>NUCLEOTIDE SEQUENCE [LARGE SCALE GENOMIC DNA]</scope>
    <source>
        <strain evidence="3">Tu 4113</strain>
    </source>
</reference>
<name>G2P8Z9_STRV4</name>
<keyword evidence="1" id="KW-0238">DNA-binding</keyword>
<feature type="region of interest" description="Disordered" evidence="2">
    <location>
        <begin position="455"/>
        <end position="632"/>
    </location>
</feature>
<dbReference type="KEGG" id="svl:Strvi_8130"/>
<dbReference type="eggNOG" id="COG5297">
    <property type="taxonomic scope" value="Bacteria"/>
</dbReference>
<evidence type="ECO:0000313" key="4">
    <source>
        <dbReference type="Proteomes" id="UP000008703"/>
    </source>
</evidence>